<dbReference type="AlphaFoldDB" id="A0A369JDJ5"/>
<dbReference type="InterPro" id="IPR026749">
    <property type="entry name" value="Tmem135"/>
</dbReference>
<evidence type="ECO:0000313" key="4">
    <source>
        <dbReference type="Proteomes" id="UP000076154"/>
    </source>
</evidence>
<organism evidence="3 4">
    <name type="scientific">Hypsizygus marmoreus</name>
    <name type="common">White beech mushroom</name>
    <name type="synonym">Agaricus marmoreus</name>
    <dbReference type="NCBI Taxonomy" id="39966"/>
    <lineage>
        <taxon>Eukaryota</taxon>
        <taxon>Fungi</taxon>
        <taxon>Dikarya</taxon>
        <taxon>Basidiomycota</taxon>
        <taxon>Agaricomycotina</taxon>
        <taxon>Agaricomycetes</taxon>
        <taxon>Agaricomycetidae</taxon>
        <taxon>Agaricales</taxon>
        <taxon>Tricholomatineae</taxon>
        <taxon>Lyophyllaceae</taxon>
        <taxon>Hypsizygus</taxon>
    </lineage>
</organism>
<dbReference type="EMBL" id="LUEZ02000071">
    <property type="protein sequence ID" value="RDB20199.1"/>
    <property type="molecule type" value="Genomic_DNA"/>
</dbReference>
<feature type="region of interest" description="Disordered" evidence="1">
    <location>
        <begin position="164"/>
        <end position="183"/>
    </location>
</feature>
<gene>
    <name evidence="3" type="ORF">Hypma_013067</name>
</gene>
<feature type="region of interest" description="Disordered" evidence="1">
    <location>
        <begin position="1"/>
        <end position="26"/>
    </location>
</feature>
<dbReference type="InParanoid" id="A0A369JDJ5"/>
<name>A0A369JDJ5_HYPMA</name>
<reference evidence="3" key="1">
    <citation type="submission" date="2018-04" db="EMBL/GenBank/DDBJ databases">
        <title>Whole genome sequencing of Hypsizygus marmoreus.</title>
        <authorList>
            <person name="Choi I.-G."/>
            <person name="Min B."/>
            <person name="Kim J.-G."/>
            <person name="Kim S."/>
            <person name="Oh Y.-L."/>
            <person name="Kong W.-S."/>
            <person name="Park H."/>
            <person name="Jeong J."/>
            <person name="Song E.-S."/>
        </authorList>
    </citation>
    <scope>NUCLEOTIDE SEQUENCE [LARGE SCALE GENOMIC DNA]</scope>
    <source>
        <strain evidence="3">51987-8</strain>
    </source>
</reference>
<dbReference type="PANTHER" id="PTHR12459">
    <property type="entry name" value="TRANSMEMBRANE PROTEIN 135-RELATED"/>
    <property type="match status" value="1"/>
</dbReference>
<feature type="transmembrane region" description="Helical" evidence="2">
    <location>
        <begin position="393"/>
        <end position="415"/>
    </location>
</feature>
<dbReference type="OrthoDB" id="291792at2759"/>
<keyword evidence="4" id="KW-1185">Reference proteome</keyword>
<feature type="compositionally biased region" description="Low complexity" evidence="1">
    <location>
        <begin position="7"/>
        <end position="16"/>
    </location>
</feature>
<dbReference type="Proteomes" id="UP000076154">
    <property type="component" value="Unassembled WGS sequence"/>
</dbReference>
<dbReference type="PANTHER" id="PTHR12459:SF6">
    <property type="entry name" value="GB|AAD46013.1"/>
    <property type="match status" value="1"/>
</dbReference>
<feature type="transmembrane region" description="Helical" evidence="2">
    <location>
        <begin position="427"/>
        <end position="449"/>
    </location>
</feature>
<keyword evidence="2" id="KW-0812">Transmembrane</keyword>
<comment type="caution">
    <text evidence="3">The sequence shown here is derived from an EMBL/GenBank/DDBJ whole genome shotgun (WGS) entry which is preliminary data.</text>
</comment>
<keyword evidence="2" id="KW-0472">Membrane</keyword>
<accession>A0A369JDJ5</accession>
<evidence type="ECO:0008006" key="5">
    <source>
        <dbReference type="Google" id="ProtNLM"/>
    </source>
</evidence>
<keyword evidence="2" id="KW-1133">Transmembrane helix</keyword>
<dbReference type="STRING" id="39966.A0A369JDJ5"/>
<evidence type="ECO:0000256" key="1">
    <source>
        <dbReference type="SAM" id="MobiDB-lite"/>
    </source>
</evidence>
<feature type="transmembrane region" description="Helical" evidence="2">
    <location>
        <begin position="482"/>
        <end position="505"/>
    </location>
</feature>
<proteinExistence type="predicted"/>
<protein>
    <recommendedName>
        <fullName evidence="5">Transmembrane protein 135 N-terminal domain-containing protein</fullName>
    </recommendedName>
</protein>
<evidence type="ECO:0000256" key="2">
    <source>
        <dbReference type="SAM" id="Phobius"/>
    </source>
</evidence>
<evidence type="ECO:0000313" key="3">
    <source>
        <dbReference type="EMBL" id="RDB20199.1"/>
    </source>
</evidence>
<sequence length="581" mass="64547">MDSGSVTPFTGASTPGGSPPTPSEGIHFTSRRAMASFDNLVALANHQERLKEARKMVWRDRGEPVAELGTLRECFEHAAIGGLRSGTLALSIRACVNLVLALIRIHKVPRDIRFSVVRHAVFGSATWRFGAMLGTFTAIYKFLLNALPLLIPAIRPPPIRYDDEDEKDSSPFFSDDLEAGPTAEHPATTLRVPLTKRSARLSLSANAQLALVRKRTRKWHAAFAGAIAGGIAIMCEKRGRRDVIAQQMFVRGLQGSYNSFTTKRNIRVPNGDVLVFSLACGQILYGFLLRPDTLPRSYQAWIGQAAKVPAECVRMNLGLVREGSFDVADLDRLVARKDITPSNVKDLLNLRSLLLSPPDPSTLSEPLYFPPYAPCSAVHPALTSCSSVPLDRFFAVFKWMLPIYGALHFIPAILFKRKAFSQDPGKVLVRAGWGSMRSSAFLGAFVVIYQTMFCYKHKLHKYLTLLRLTKTSNPLKYVPQPFIDALVSKASFWFPGFMAGLALFVEEKRRRGELAMYVLPKGLESAWGMLRGKGYVFRTGNLGEMWLTALGMAMVMSTYQNDPQHLSGFVRRILYQFIGPN</sequence>